<feature type="transmembrane region" description="Helical" evidence="2">
    <location>
        <begin position="264"/>
        <end position="286"/>
    </location>
</feature>
<proteinExistence type="predicted"/>
<sequence length="342" mass="35463">MAMQDDGAVDVRPDPDPGRADPAHRGRYRAAGVCLGLLGLTLAGWTVRGVAQGGGGLWDFVEELFHPALPGAVPVLGPYEWAFAVAFLGVAGPALAGRRAARAAALLLGWALLAAALREAVGLCDEAYRVRYVTAPEWGWLLATRCLGLVTALVVLGALLPVGDGRRGAYGGPDAPPGTWRRRPSRICGVLFLVMGVVQLAWTAQGPLLASGHPGRFLRAVVDAAATGTVGLATPPEFAAAGAALVLLILGALAWGARWEVRSALLAYGAVQLYLTVRSVVQLAVTDYFNRSLETPQGVLWLATTAYGLAAMTSVVVLSSGRPGGPYGGARGESLRTAAAER</sequence>
<keyword evidence="4" id="KW-1185">Reference proteome</keyword>
<feature type="transmembrane region" description="Helical" evidence="2">
    <location>
        <begin position="187"/>
        <end position="204"/>
    </location>
</feature>
<dbReference type="RefSeq" id="WP_030288288.1">
    <property type="nucleotide sequence ID" value="NZ_JBEZVI010000002.1"/>
</dbReference>
<evidence type="ECO:0000313" key="3">
    <source>
        <dbReference type="EMBL" id="MEU3709306.1"/>
    </source>
</evidence>
<comment type="caution">
    <text evidence="3">The sequence shown here is derived from an EMBL/GenBank/DDBJ whole genome shotgun (WGS) entry which is preliminary data.</text>
</comment>
<feature type="transmembrane region" description="Helical" evidence="2">
    <location>
        <begin position="28"/>
        <end position="47"/>
    </location>
</feature>
<keyword evidence="2" id="KW-0812">Transmembrane</keyword>
<keyword evidence="2" id="KW-1133">Transmembrane helix</keyword>
<name>A0ABV2YV03_9ACTN</name>
<feature type="transmembrane region" description="Helical" evidence="2">
    <location>
        <begin position="67"/>
        <end position="88"/>
    </location>
</feature>
<protein>
    <submittedName>
        <fullName evidence="3">Uncharacterized protein</fullName>
    </submittedName>
</protein>
<organism evidence="3 4">
    <name type="scientific">Streptomyces catenulae</name>
    <dbReference type="NCBI Taxonomy" id="66875"/>
    <lineage>
        <taxon>Bacteria</taxon>
        <taxon>Bacillati</taxon>
        <taxon>Actinomycetota</taxon>
        <taxon>Actinomycetes</taxon>
        <taxon>Kitasatosporales</taxon>
        <taxon>Streptomycetaceae</taxon>
        <taxon>Streptomyces</taxon>
    </lineage>
</organism>
<dbReference type="Proteomes" id="UP001550853">
    <property type="component" value="Unassembled WGS sequence"/>
</dbReference>
<evidence type="ECO:0000256" key="2">
    <source>
        <dbReference type="SAM" id="Phobius"/>
    </source>
</evidence>
<feature type="transmembrane region" description="Helical" evidence="2">
    <location>
        <begin position="238"/>
        <end position="257"/>
    </location>
</feature>
<gene>
    <name evidence="3" type="ORF">AB0E61_04300</name>
</gene>
<feature type="region of interest" description="Disordered" evidence="1">
    <location>
        <begin position="1"/>
        <end position="24"/>
    </location>
</feature>
<feature type="transmembrane region" description="Helical" evidence="2">
    <location>
        <begin position="100"/>
        <end position="118"/>
    </location>
</feature>
<evidence type="ECO:0000313" key="4">
    <source>
        <dbReference type="Proteomes" id="UP001550853"/>
    </source>
</evidence>
<accession>A0ABV2YV03</accession>
<feature type="transmembrane region" description="Helical" evidence="2">
    <location>
        <begin position="298"/>
        <end position="318"/>
    </location>
</feature>
<keyword evidence="2" id="KW-0472">Membrane</keyword>
<evidence type="ECO:0000256" key="1">
    <source>
        <dbReference type="SAM" id="MobiDB-lite"/>
    </source>
</evidence>
<dbReference type="EMBL" id="JBEZVI010000002">
    <property type="protein sequence ID" value="MEU3709306.1"/>
    <property type="molecule type" value="Genomic_DNA"/>
</dbReference>
<reference evidence="3 4" key="1">
    <citation type="submission" date="2024-06" db="EMBL/GenBank/DDBJ databases">
        <title>The Natural Products Discovery Center: Release of the First 8490 Sequenced Strains for Exploring Actinobacteria Biosynthetic Diversity.</title>
        <authorList>
            <person name="Kalkreuter E."/>
            <person name="Kautsar S.A."/>
            <person name="Yang D."/>
            <person name="Bader C.D."/>
            <person name="Teijaro C.N."/>
            <person name="Fluegel L."/>
            <person name="Davis C.M."/>
            <person name="Simpson J.R."/>
            <person name="Lauterbach L."/>
            <person name="Steele A.D."/>
            <person name="Gui C."/>
            <person name="Meng S."/>
            <person name="Li G."/>
            <person name="Viehrig K."/>
            <person name="Ye F."/>
            <person name="Su P."/>
            <person name="Kiefer A.F."/>
            <person name="Nichols A."/>
            <person name="Cepeda A.J."/>
            <person name="Yan W."/>
            <person name="Fan B."/>
            <person name="Jiang Y."/>
            <person name="Adhikari A."/>
            <person name="Zheng C.-J."/>
            <person name="Schuster L."/>
            <person name="Cowan T.M."/>
            <person name="Smanski M.J."/>
            <person name="Chevrette M.G."/>
            <person name="De Carvalho L.P.S."/>
            <person name="Shen B."/>
        </authorList>
    </citation>
    <scope>NUCLEOTIDE SEQUENCE [LARGE SCALE GENOMIC DNA]</scope>
    <source>
        <strain evidence="3 4">NPDC033039</strain>
    </source>
</reference>
<feature type="compositionally biased region" description="Basic and acidic residues" evidence="1">
    <location>
        <begin position="9"/>
        <end position="24"/>
    </location>
</feature>
<feature type="transmembrane region" description="Helical" evidence="2">
    <location>
        <begin position="138"/>
        <end position="160"/>
    </location>
</feature>